<dbReference type="AlphaFoldDB" id="A0A939PA78"/>
<dbReference type="EMBL" id="JAGEOJ010000005">
    <property type="protein sequence ID" value="MBO2448397.1"/>
    <property type="molecule type" value="Genomic_DNA"/>
</dbReference>
<gene>
    <name evidence="1" type="ORF">J4573_14940</name>
</gene>
<dbReference type="Proteomes" id="UP000669179">
    <property type="component" value="Unassembled WGS sequence"/>
</dbReference>
<dbReference type="InterPro" id="IPR045596">
    <property type="entry name" value="DUF6459"/>
</dbReference>
<proteinExistence type="predicted"/>
<sequence>MVEVMAGTVPVRQLARRATAEVCMSLAAHQAPLANGARVSPPRVLTSWMQEPAAGVAEAGAVVVLNGTVQALALRLEYGRGRWRCTTIETAERMGSRLRKLTLP</sequence>
<protein>
    <submittedName>
        <fullName evidence="1">Uncharacterized protein</fullName>
    </submittedName>
</protein>
<keyword evidence="2" id="KW-1185">Reference proteome</keyword>
<organism evidence="1 2">
    <name type="scientific">Actinomadura barringtoniae</name>
    <dbReference type="NCBI Taxonomy" id="1427535"/>
    <lineage>
        <taxon>Bacteria</taxon>
        <taxon>Bacillati</taxon>
        <taxon>Actinomycetota</taxon>
        <taxon>Actinomycetes</taxon>
        <taxon>Streptosporangiales</taxon>
        <taxon>Thermomonosporaceae</taxon>
        <taxon>Actinomadura</taxon>
    </lineage>
</organism>
<name>A0A939PA78_9ACTN</name>
<dbReference type="Pfam" id="PF20060">
    <property type="entry name" value="DUF6459"/>
    <property type="match status" value="1"/>
</dbReference>
<accession>A0A939PA78</accession>
<reference evidence="1" key="1">
    <citation type="submission" date="2021-03" db="EMBL/GenBank/DDBJ databases">
        <authorList>
            <person name="Kanchanasin P."/>
            <person name="Saeng-In P."/>
            <person name="Phongsopitanun W."/>
            <person name="Yuki M."/>
            <person name="Kudo T."/>
            <person name="Ohkuma M."/>
            <person name="Tanasupawat S."/>
        </authorList>
    </citation>
    <scope>NUCLEOTIDE SEQUENCE</scope>
    <source>
        <strain evidence="1">GKU 128</strain>
    </source>
</reference>
<evidence type="ECO:0000313" key="1">
    <source>
        <dbReference type="EMBL" id="MBO2448397.1"/>
    </source>
</evidence>
<evidence type="ECO:0000313" key="2">
    <source>
        <dbReference type="Proteomes" id="UP000669179"/>
    </source>
</evidence>
<comment type="caution">
    <text evidence="1">The sequence shown here is derived from an EMBL/GenBank/DDBJ whole genome shotgun (WGS) entry which is preliminary data.</text>
</comment>